<evidence type="ECO:0000313" key="8">
    <source>
        <dbReference type="EMBL" id="SFD24773.1"/>
    </source>
</evidence>
<dbReference type="GO" id="GO:0004029">
    <property type="term" value="F:aldehyde dehydrogenase (NAD+) activity"/>
    <property type="evidence" value="ECO:0007669"/>
    <property type="project" value="UniProtKB-EC"/>
</dbReference>
<evidence type="ECO:0000259" key="7">
    <source>
        <dbReference type="Pfam" id="PF00171"/>
    </source>
</evidence>
<evidence type="ECO:0000256" key="5">
    <source>
        <dbReference type="PROSITE-ProRule" id="PRU10007"/>
    </source>
</evidence>
<reference evidence="9" key="1">
    <citation type="submission" date="2016-10" db="EMBL/GenBank/DDBJ databases">
        <authorList>
            <person name="Varghese N."/>
            <person name="Submissions S."/>
        </authorList>
    </citation>
    <scope>NUCLEOTIDE SEQUENCE [LARGE SCALE GENOMIC DNA]</scope>
    <source>
        <strain evidence="9">CGMCC 1.10370</strain>
    </source>
</reference>
<feature type="active site" evidence="5">
    <location>
        <position position="244"/>
    </location>
</feature>
<dbReference type="InterPro" id="IPR029510">
    <property type="entry name" value="Ald_DH_CS_GLU"/>
</dbReference>
<keyword evidence="2 6" id="KW-0560">Oxidoreductase</keyword>
<organism evidence="8 9">
    <name type="scientific">Flavobacterium phragmitis</name>
    <dbReference type="NCBI Taxonomy" id="739143"/>
    <lineage>
        <taxon>Bacteria</taxon>
        <taxon>Pseudomonadati</taxon>
        <taxon>Bacteroidota</taxon>
        <taxon>Flavobacteriia</taxon>
        <taxon>Flavobacteriales</taxon>
        <taxon>Flavobacteriaceae</taxon>
        <taxon>Flavobacterium</taxon>
    </lineage>
</organism>
<sequence length="473" mass="51399">MKTIDKIYINGEFVTPKGTEYFDLISPTTNEKLGKVLLGNTEDTQNAINAAKTAFKSFSKTTTSERIQYLENIKTAIEKRKDEFINVVTEEYGGTFQFAANSFTYMQKSFDSAIQLLKTYDFTKTMGESEVQMTPIGVVGIIIPWNSSNGFICSKLSTAIVAGCTVVVKPSEMSAQQTQLITECLHEAKLPKGVFNIVNGLGEVVGAEISRNPDVAKISFTGSTTVGKIIAKEAVNTMKRVTLELGGKSPNIILDDADFSKAVPLAVIAAFMNSGQACIAGTRLLIPESKLEETKIIIKEVISNTIVGDPKKPNTAVGPMVSEKQFNRVQDYIQIGMNEGAEILAGGLGKPEGLEKGNFVKPTVFIHVNNKMRIAQEEIFGPVLSIITYKTEEEAIEIANDTNYGLQAYVSSADLDRAHRVASQINAGRIQINGISHDPMAPFGGFKQSGIGREFGVLGLEAYLEPKALIQQK</sequence>
<dbReference type="Proteomes" id="UP000199672">
    <property type="component" value="Unassembled WGS sequence"/>
</dbReference>
<dbReference type="PANTHER" id="PTHR42804:SF1">
    <property type="entry name" value="ALDEHYDE DEHYDROGENASE-RELATED"/>
    <property type="match status" value="1"/>
</dbReference>
<dbReference type="PROSITE" id="PS00687">
    <property type="entry name" value="ALDEHYDE_DEHYDR_GLU"/>
    <property type="match status" value="1"/>
</dbReference>
<dbReference type="InterPro" id="IPR016160">
    <property type="entry name" value="Ald_DH_CS_CYS"/>
</dbReference>
<dbReference type="Pfam" id="PF00171">
    <property type="entry name" value="Aldedh"/>
    <property type="match status" value="1"/>
</dbReference>
<evidence type="ECO:0000256" key="6">
    <source>
        <dbReference type="RuleBase" id="RU003345"/>
    </source>
</evidence>
<dbReference type="EC" id="1.2.1.3" evidence="3"/>
<dbReference type="AlphaFoldDB" id="A0A1I1QZR9"/>
<evidence type="ECO:0000313" key="9">
    <source>
        <dbReference type="Proteomes" id="UP000199672"/>
    </source>
</evidence>
<comment type="catalytic activity">
    <reaction evidence="4">
        <text>an aldehyde + NAD(+) + H2O = a carboxylate + NADH + 2 H(+)</text>
        <dbReference type="Rhea" id="RHEA:16185"/>
        <dbReference type="ChEBI" id="CHEBI:15377"/>
        <dbReference type="ChEBI" id="CHEBI:15378"/>
        <dbReference type="ChEBI" id="CHEBI:17478"/>
        <dbReference type="ChEBI" id="CHEBI:29067"/>
        <dbReference type="ChEBI" id="CHEBI:57540"/>
        <dbReference type="ChEBI" id="CHEBI:57945"/>
        <dbReference type="EC" id="1.2.1.3"/>
    </reaction>
</comment>
<accession>A0A1I1QZR9</accession>
<evidence type="ECO:0000256" key="3">
    <source>
        <dbReference type="ARBA" id="ARBA00024226"/>
    </source>
</evidence>
<dbReference type="PROSITE" id="PS00070">
    <property type="entry name" value="ALDEHYDE_DEHYDR_CYS"/>
    <property type="match status" value="1"/>
</dbReference>
<dbReference type="Gene3D" id="3.40.309.10">
    <property type="entry name" value="Aldehyde Dehydrogenase, Chain A, domain 2"/>
    <property type="match status" value="1"/>
</dbReference>
<feature type="domain" description="Aldehyde dehydrogenase" evidence="7">
    <location>
        <begin position="14"/>
        <end position="468"/>
    </location>
</feature>
<dbReference type="FunFam" id="3.40.605.10:FF:000007">
    <property type="entry name" value="NAD/NADP-dependent betaine aldehyde dehydrogenase"/>
    <property type="match status" value="1"/>
</dbReference>
<dbReference type="InterPro" id="IPR015590">
    <property type="entry name" value="Aldehyde_DH_dom"/>
</dbReference>
<name>A0A1I1QZR9_9FLAO</name>
<dbReference type="OrthoDB" id="9762913at2"/>
<evidence type="ECO:0000256" key="1">
    <source>
        <dbReference type="ARBA" id="ARBA00009986"/>
    </source>
</evidence>
<keyword evidence="9" id="KW-1185">Reference proteome</keyword>
<dbReference type="EMBL" id="FOMH01000006">
    <property type="protein sequence ID" value="SFD24773.1"/>
    <property type="molecule type" value="Genomic_DNA"/>
</dbReference>
<dbReference type="CDD" id="cd07138">
    <property type="entry name" value="ALDH_CddD_SSP0762"/>
    <property type="match status" value="1"/>
</dbReference>
<protein>
    <recommendedName>
        <fullName evidence="3">aldehyde dehydrogenase (NAD(+))</fullName>
        <ecNumber evidence="3">1.2.1.3</ecNumber>
    </recommendedName>
</protein>
<evidence type="ECO:0000256" key="2">
    <source>
        <dbReference type="ARBA" id="ARBA00023002"/>
    </source>
</evidence>
<dbReference type="InterPro" id="IPR016161">
    <property type="entry name" value="Ald_DH/histidinol_DH"/>
</dbReference>
<dbReference type="FunFam" id="3.40.309.10:FF:000012">
    <property type="entry name" value="Betaine aldehyde dehydrogenase"/>
    <property type="match status" value="1"/>
</dbReference>
<dbReference type="Gene3D" id="3.40.605.10">
    <property type="entry name" value="Aldehyde Dehydrogenase, Chain A, domain 1"/>
    <property type="match status" value="1"/>
</dbReference>
<evidence type="ECO:0000256" key="4">
    <source>
        <dbReference type="ARBA" id="ARBA00049194"/>
    </source>
</evidence>
<comment type="similarity">
    <text evidence="1 6">Belongs to the aldehyde dehydrogenase family.</text>
</comment>
<dbReference type="RefSeq" id="WP_091493463.1">
    <property type="nucleotide sequence ID" value="NZ_FOMH01000006.1"/>
</dbReference>
<proteinExistence type="inferred from homology"/>
<dbReference type="InterPro" id="IPR016163">
    <property type="entry name" value="Ald_DH_C"/>
</dbReference>
<dbReference type="SUPFAM" id="SSF53720">
    <property type="entry name" value="ALDH-like"/>
    <property type="match status" value="1"/>
</dbReference>
<dbReference type="STRING" id="739143.SAMN05216297_10619"/>
<dbReference type="InterPro" id="IPR016162">
    <property type="entry name" value="Ald_DH_N"/>
</dbReference>
<gene>
    <name evidence="8" type="ORF">SAMN05216297_10619</name>
</gene>
<dbReference type="PANTHER" id="PTHR42804">
    <property type="entry name" value="ALDEHYDE DEHYDROGENASE"/>
    <property type="match status" value="1"/>
</dbReference>